<evidence type="ECO:0000259" key="1">
    <source>
        <dbReference type="Pfam" id="PF01575"/>
    </source>
</evidence>
<dbReference type="GeneID" id="29803211"/>
<dbReference type="PANTHER" id="PTHR43664">
    <property type="entry name" value="MONOAMINE OXIDASE-RELATED"/>
    <property type="match status" value="1"/>
</dbReference>
<dbReference type="OrthoDB" id="2691304at2"/>
<dbReference type="SUPFAM" id="SSF54637">
    <property type="entry name" value="Thioesterase/thiol ester dehydrase-isomerase"/>
    <property type="match status" value="1"/>
</dbReference>
<dbReference type="EMBL" id="FOPI01000003">
    <property type="protein sequence ID" value="SFG14213.1"/>
    <property type="molecule type" value="Genomic_DNA"/>
</dbReference>
<dbReference type="Gene3D" id="3.10.129.10">
    <property type="entry name" value="Hotdog Thioesterase"/>
    <property type="match status" value="1"/>
</dbReference>
<sequence>MQDDAHRRGKSIDEIKEGDSLTVTECISERELLIYLGLTNDSNPLYVQTAFAQSMGYKAPVVPPVMLSGILTSSISKLLPGPGSEIVNVATNFIEPVYHEETITFTFEVIKVDLMKEVIMISVEGTNENGNRILDSVIMVRPPRRFNHQQLENNLEKEVEKNE</sequence>
<feature type="domain" description="MaoC-like" evidence="1">
    <location>
        <begin position="21"/>
        <end position="119"/>
    </location>
</feature>
<dbReference type="InterPro" id="IPR002539">
    <property type="entry name" value="MaoC-like_dom"/>
</dbReference>
<gene>
    <name evidence="2" type="ORF">SAMN02910432_00048</name>
</gene>
<evidence type="ECO:0000313" key="3">
    <source>
        <dbReference type="Proteomes" id="UP000182635"/>
    </source>
</evidence>
<dbReference type="InterPro" id="IPR052342">
    <property type="entry name" value="MCH/BMMD"/>
</dbReference>
<protein>
    <submittedName>
        <fullName evidence="2">Acyl dehydratase</fullName>
    </submittedName>
</protein>
<dbReference type="InterPro" id="IPR029069">
    <property type="entry name" value="HotDog_dom_sf"/>
</dbReference>
<organism evidence="2 3">
    <name type="scientific">Ligilactobacillus ruminis DSM 20403 = NBRC 102161</name>
    <dbReference type="NCBI Taxonomy" id="1423798"/>
    <lineage>
        <taxon>Bacteria</taxon>
        <taxon>Bacillati</taxon>
        <taxon>Bacillota</taxon>
        <taxon>Bacilli</taxon>
        <taxon>Lactobacillales</taxon>
        <taxon>Lactobacillaceae</taxon>
        <taxon>Ligilactobacillus</taxon>
    </lineage>
</organism>
<dbReference type="RefSeq" id="WP_014073553.1">
    <property type="nucleotide sequence ID" value="NZ_AYYL01000001.1"/>
</dbReference>
<dbReference type="Proteomes" id="UP000182635">
    <property type="component" value="Unassembled WGS sequence"/>
</dbReference>
<dbReference type="AlphaFoldDB" id="A0A1I2PFH1"/>
<evidence type="ECO:0000313" key="2">
    <source>
        <dbReference type="EMBL" id="SFG14213.1"/>
    </source>
</evidence>
<name>A0A1I2PFH1_9LACO</name>
<proteinExistence type="predicted"/>
<reference evidence="3" key="1">
    <citation type="submission" date="2016-10" db="EMBL/GenBank/DDBJ databases">
        <authorList>
            <person name="Varghese N."/>
            <person name="Submissions S."/>
        </authorList>
    </citation>
    <scope>NUCLEOTIDE SEQUENCE [LARGE SCALE GENOMIC DNA]</scope>
    <source>
        <strain evidence="3">DSM 20403</strain>
    </source>
</reference>
<dbReference type="PANTHER" id="PTHR43664:SF1">
    <property type="entry name" value="BETA-METHYLMALYL-COA DEHYDRATASE"/>
    <property type="match status" value="1"/>
</dbReference>
<accession>A0A1I2PFH1</accession>
<dbReference type="Pfam" id="PF01575">
    <property type="entry name" value="MaoC_dehydratas"/>
    <property type="match status" value="1"/>
</dbReference>